<dbReference type="GO" id="GO:0004767">
    <property type="term" value="F:sphingomyelin phosphodiesterase activity"/>
    <property type="evidence" value="ECO:0007669"/>
    <property type="project" value="UniProtKB-EC"/>
</dbReference>
<dbReference type="AlphaFoldDB" id="T0H1W9"/>
<evidence type="ECO:0000313" key="6">
    <source>
        <dbReference type="Proteomes" id="UP000015445"/>
    </source>
</evidence>
<sequence length="627" mass="66599">MLLFVALGNENANSENLGPDNSGPENPVSATPRAANPNPADLGPADSGPAGSGPAGSGSTGSGSTGSGSTGSGSTGSGSTGSGSTGSGSTGSGSTGSGSTGSGSTGSGSTGSGSTGSGSTGSGSTGSGSTGSGSTGSGSTGSGSTGSGSTGSNVEIKILSHNVSIMSASLSGWGNWGQNERAERIASSDYIKNQDVIVFEGLSDDNGRKILLDGIRATYPYQTDVIGRTQDGWNATFGTYRRSTSTNGGVVVVSKWPIEERIQYIFNNPGCGADASYHKGFAYVRIDKNGKKFHIVGTQVQTKDAACADSGKPVRAEQFNDIVNFIALKKIPNNETVLIAGDLNVHKGSGEYYDMLNKLNVNPSRYAGVPFTWNTKNNGMAAFRRPNEAPAYSAYILVSKSHAQPPVWQNLAYDPISPRTWKRPGGYTSYEFSERYPVYGFVYADVSTPTRSGHRRKYDQVSFVSAATGKRIQANSDRPNGWLKADTTEETDLAKFNLLQEGDPDSNPSCITGGFVRIESSFYLNYFWSWWFGGGNANYAYYPGFNNGSNRLEIVNILGGCLGDGSRIAFKDYNTALAKYYYLTVWNTGNWSEHIFLWMRSVSPRETFYLRLNSTPERDWSRDLIYR</sequence>
<proteinExistence type="predicted"/>
<dbReference type="PANTHER" id="PTHR16320:SF23">
    <property type="entry name" value="SPHINGOMYELINASE C 1"/>
    <property type="match status" value="1"/>
</dbReference>
<dbReference type="GO" id="GO:0005576">
    <property type="term" value="C:extracellular region"/>
    <property type="evidence" value="ECO:0007669"/>
    <property type="project" value="InterPro"/>
</dbReference>
<dbReference type="Pfam" id="PF03372">
    <property type="entry name" value="Exo_endo_phos"/>
    <property type="match status" value="1"/>
</dbReference>
<dbReference type="InterPro" id="IPR005135">
    <property type="entry name" value="Endo/exonuclease/phosphatase"/>
</dbReference>
<accession>T0H1W9</accession>
<dbReference type="CDD" id="cd09078">
    <property type="entry name" value="nSMase"/>
    <property type="match status" value="1"/>
</dbReference>
<feature type="region of interest" description="Disordered" evidence="3">
    <location>
        <begin position="1"/>
        <end position="151"/>
    </location>
</feature>
<keyword evidence="2 5" id="KW-0378">Hydrolase</keyword>
<name>T0H1W9_9LEPT</name>
<evidence type="ECO:0000313" key="5">
    <source>
        <dbReference type="EMBL" id="EQA79659.1"/>
    </source>
</evidence>
<dbReference type="InterPro" id="IPR017766">
    <property type="entry name" value="Sphingomyelinase/PLipase_C"/>
</dbReference>
<dbReference type="EMBL" id="AOHD02000046">
    <property type="protein sequence ID" value="EQA79659.1"/>
    <property type="molecule type" value="Genomic_DNA"/>
</dbReference>
<dbReference type="EC" id="3.1.4.12" evidence="5"/>
<comment type="caution">
    <text evidence="5">The sequence shown here is derived from an EMBL/GenBank/DDBJ whole genome shotgun (WGS) entry which is preliminary data.</text>
</comment>
<dbReference type="Gene3D" id="3.60.10.10">
    <property type="entry name" value="Endonuclease/exonuclease/phosphatase"/>
    <property type="match status" value="1"/>
</dbReference>
<dbReference type="Proteomes" id="UP000015445">
    <property type="component" value="Unassembled WGS sequence"/>
</dbReference>
<evidence type="ECO:0000256" key="3">
    <source>
        <dbReference type="SAM" id="MobiDB-lite"/>
    </source>
</evidence>
<dbReference type="InterPro" id="IPR036691">
    <property type="entry name" value="Endo/exonu/phosph_ase_sf"/>
</dbReference>
<dbReference type="NCBIfam" id="TIGR03395">
    <property type="entry name" value="sphingomy"/>
    <property type="match status" value="1"/>
</dbReference>
<evidence type="ECO:0000259" key="4">
    <source>
        <dbReference type="Pfam" id="PF03372"/>
    </source>
</evidence>
<dbReference type="SUPFAM" id="SSF56219">
    <property type="entry name" value="DNase I-like"/>
    <property type="match status" value="1"/>
</dbReference>
<protein>
    <submittedName>
        <fullName evidence="5">Sphingomyelin phosphodiesterase</fullName>
        <ecNumber evidence="5">3.1.4.12</ecNumber>
    </submittedName>
</protein>
<organism evidence="5 6">
    <name type="scientific">Leptospira alstonii serovar Pingchang str. 80-412</name>
    <dbReference type="NCBI Taxonomy" id="1218564"/>
    <lineage>
        <taxon>Bacteria</taxon>
        <taxon>Pseudomonadati</taxon>
        <taxon>Spirochaetota</taxon>
        <taxon>Spirochaetia</taxon>
        <taxon>Leptospirales</taxon>
        <taxon>Leptospiraceae</taxon>
        <taxon>Leptospira</taxon>
    </lineage>
</organism>
<reference evidence="5" key="1">
    <citation type="submission" date="2013-05" db="EMBL/GenBank/DDBJ databases">
        <authorList>
            <person name="Harkins D.M."/>
            <person name="Durkin A.S."/>
            <person name="Brinkac L.M."/>
            <person name="Haft D.H."/>
            <person name="Selengut J.D."/>
            <person name="Sanka R."/>
            <person name="DePew J."/>
            <person name="Purushe J."/>
            <person name="Galloway R.L."/>
            <person name="Vinetz J.M."/>
            <person name="Sutton G.G."/>
            <person name="Nierman W.C."/>
            <person name="Fouts D.E."/>
        </authorList>
    </citation>
    <scope>NUCLEOTIDE SEQUENCE [LARGE SCALE GENOMIC DNA]</scope>
    <source>
        <strain evidence="5">80-412</strain>
    </source>
</reference>
<dbReference type="PANTHER" id="PTHR16320">
    <property type="entry name" value="SPHINGOMYELINASE FAMILY MEMBER"/>
    <property type="match status" value="1"/>
</dbReference>
<keyword evidence="1" id="KW-0732">Signal</keyword>
<gene>
    <name evidence="5" type="primary">sph_3</name>
    <name evidence="5" type="ORF">LEP1GSC193_3736</name>
</gene>
<dbReference type="InterPro" id="IPR038772">
    <property type="entry name" value="Sph/SMPD2-like"/>
</dbReference>
<keyword evidence="6" id="KW-1185">Reference proteome</keyword>
<feature type="compositionally biased region" description="Gly residues" evidence="3">
    <location>
        <begin position="50"/>
        <end position="149"/>
    </location>
</feature>
<evidence type="ECO:0000256" key="1">
    <source>
        <dbReference type="ARBA" id="ARBA00022729"/>
    </source>
</evidence>
<feature type="domain" description="Endonuclease/exonuclease/phosphatase" evidence="4">
    <location>
        <begin position="188"/>
        <end position="381"/>
    </location>
</feature>
<evidence type="ECO:0000256" key="2">
    <source>
        <dbReference type="ARBA" id="ARBA00022801"/>
    </source>
</evidence>